<evidence type="ECO:0000256" key="8">
    <source>
        <dbReference type="RuleBase" id="RU000393"/>
    </source>
</evidence>
<evidence type="ECO:0000256" key="1">
    <source>
        <dbReference type="ARBA" id="ARBA00010457"/>
    </source>
</evidence>
<feature type="chain" id="PRO_5040130857" description="Superoxide dismutase [Cu-Zn]" evidence="9">
    <location>
        <begin position="16"/>
        <end position="198"/>
    </location>
</feature>
<accession>A0A9P0FIC5</accession>
<dbReference type="InterPro" id="IPR024134">
    <property type="entry name" value="SOD_Cu/Zn_/chaperone"/>
</dbReference>
<evidence type="ECO:0000256" key="3">
    <source>
        <dbReference type="ARBA" id="ARBA00022833"/>
    </source>
</evidence>
<reference evidence="11" key="1">
    <citation type="submission" date="2021-12" db="EMBL/GenBank/DDBJ databases">
        <authorList>
            <person name="King R."/>
        </authorList>
    </citation>
    <scope>NUCLEOTIDE SEQUENCE</scope>
</reference>
<protein>
    <recommendedName>
        <fullName evidence="8">Superoxide dismutase [Cu-Zn]</fullName>
        <ecNumber evidence="8">1.15.1.1</ecNumber>
    </recommendedName>
</protein>
<feature type="domain" description="Superoxide dismutase copper/zinc binding" evidence="10">
    <location>
        <begin position="30"/>
        <end position="164"/>
    </location>
</feature>
<dbReference type="GO" id="GO:0005507">
    <property type="term" value="F:copper ion binding"/>
    <property type="evidence" value="ECO:0007669"/>
    <property type="project" value="InterPro"/>
</dbReference>
<name>A0A9P0FIC5_BRAAE</name>
<evidence type="ECO:0000259" key="10">
    <source>
        <dbReference type="Pfam" id="PF00080"/>
    </source>
</evidence>
<evidence type="ECO:0000256" key="4">
    <source>
        <dbReference type="ARBA" id="ARBA00022862"/>
    </source>
</evidence>
<dbReference type="AlphaFoldDB" id="A0A9P0FIC5"/>
<keyword evidence="6 8" id="KW-0186">Copper</keyword>
<keyword evidence="5 8" id="KW-0560">Oxidoreductase</keyword>
<dbReference type="Pfam" id="PF00080">
    <property type="entry name" value="Sod_Cu"/>
    <property type="match status" value="1"/>
</dbReference>
<comment type="similarity">
    <text evidence="1 8">Belongs to the Cu-Zn superoxide dismutase family.</text>
</comment>
<evidence type="ECO:0000256" key="6">
    <source>
        <dbReference type="ARBA" id="ARBA00023008"/>
    </source>
</evidence>
<proteinExistence type="inferred from homology"/>
<dbReference type="Gene3D" id="2.60.40.200">
    <property type="entry name" value="Superoxide dismutase, copper/zinc binding domain"/>
    <property type="match status" value="1"/>
</dbReference>
<evidence type="ECO:0000256" key="9">
    <source>
        <dbReference type="SAM" id="SignalP"/>
    </source>
</evidence>
<dbReference type="EC" id="1.15.1.1" evidence="8"/>
<dbReference type="PROSITE" id="PS00087">
    <property type="entry name" value="SOD_CU_ZN_1"/>
    <property type="match status" value="1"/>
</dbReference>
<keyword evidence="3 8" id="KW-0862">Zinc</keyword>
<dbReference type="InterPro" id="IPR018152">
    <property type="entry name" value="SOD_Cu/Zn_BS"/>
</dbReference>
<dbReference type="GO" id="GO:0004784">
    <property type="term" value="F:superoxide dismutase activity"/>
    <property type="evidence" value="ECO:0007669"/>
    <property type="project" value="UniProtKB-EC"/>
</dbReference>
<dbReference type="SUPFAM" id="SSF49329">
    <property type="entry name" value="Cu,Zn superoxide dismutase-like"/>
    <property type="match status" value="1"/>
</dbReference>
<dbReference type="PRINTS" id="PR00068">
    <property type="entry name" value="CUZNDISMTASE"/>
</dbReference>
<dbReference type="InterPro" id="IPR036423">
    <property type="entry name" value="SOD-like_Cu/Zn_dom_sf"/>
</dbReference>
<sequence>MKFLVLAMVLAVVCAENKPSANVVLKTDTVSGVVTFTQIDDKTVSIEGSISGLKPGKHGFHVHAKGDLSNGCASAAGHFNPLNKTHGAPEDSNRHVGDLGNIVAGPDGVANINFKDNVISLSGAHCIIGRAIVVHEGEDDLGKGGFNDSLTTGHAGGRVACGVIGIVVDPPNSGCSMLYSNNMGTFLTILTTVYFLIM</sequence>
<keyword evidence="4" id="KW-0049">Antioxidant</keyword>
<comment type="catalytic activity">
    <reaction evidence="7 8">
        <text>2 superoxide + 2 H(+) = H2O2 + O2</text>
        <dbReference type="Rhea" id="RHEA:20696"/>
        <dbReference type="ChEBI" id="CHEBI:15378"/>
        <dbReference type="ChEBI" id="CHEBI:15379"/>
        <dbReference type="ChEBI" id="CHEBI:16240"/>
        <dbReference type="ChEBI" id="CHEBI:18421"/>
        <dbReference type="EC" id="1.15.1.1"/>
    </reaction>
</comment>
<evidence type="ECO:0000256" key="2">
    <source>
        <dbReference type="ARBA" id="ARBA00022723"/>
    </source>
</evidence>
<dbReference type="PANTHER" id="PTHR10003">
    <property type="entry name" value="SUPEROXIDE DISMUTASE CU-ZN -RELATED"/>
    <property type="match status" value="1"/>
</dbReference>
<evidence type="ECO:0000313" key="12">
    <source>
        <dbReference type="Proteomes" id="UP001154078"/>
    </source>
</evidence>
<dbReference type="Proteomes" id="UP001154078">
    <property type="component" value="Chromosome 4"/>
</dbReference>
<dbReference type="FunFam" id="2.60.40.200:FF:000001">
    <property type="entry name" value="Superoxide dismutase [Cu-Zn]"/>
    <property type="match status" value="1"/>
</dbReference>
<comment type="cofactor">
    <cofactor evidence="8">
        <name>Zn(2+)</name>
        <dbReference type="ChEBI" id="CHEBI:29105"/>
    </cofactor>
    <text evidence="8">Binds 1 zinc ion per subunit.</text>
</comment>
<dbReference type="OrthoDB" id="2015551at2759"/>
<comment type="function">
    <text evidence="8">Destroys radicals which are normally produced within the cells and which are toxic to biological systems.</text>
</comment>
<evidence type="ECO:0000256" key="7">
    <source>
        <dbReference type="ARBA" id="ARBA00049204"/>
    </source>
</evidence>
<dbReference type="CDD" id="cd00305">
    <property type="entry name" value="Cu-Zn_Superoxide_Dismutase"/>
    <property type="match status" value="1"/>
</dbReference>
<keyword evidence="9" id="KW-0732">Signal</keyword>
<gene>
    <name evidence="11" type="ORF">MELIAE_LOCUS7236</name>
</gene>
<evidence type="ECO:0000313" key="11">
    <source>
        <dbReference type="EMBL" id="CAH0556025.1"/>
    </source>
</evidence>
<feature type="signal peptide" evidence="9">
    <location>
        <begin position="1"/>
        <end position="15"/>
    </location>
</feature>
<dbReference type="EMBL" id="OV121135">
    <property type="protein sequence ID" value="CAH0556025.1"/>
    <property type="molecule type" value="Genomic_DNA"/>
</dbReference>
<comment type="cofactor">
    <cofactor evidence="8">
        <name>Cu cation</name>
        <dbReference type="ChEBI" id="CHEBI:23378"/>
    </cofactor>
    <text evidence="8">Binds 1 copper ion per subunit.</text>
</comment>
<dbReference type="InterPro" id="IPR001424">
    <property type="entry name" value="SOD_Cu_Zn_dom"/>
</dbReference>
<organism evidence="11 12">
    <name type="scientific">Brassicogethes aeneus</name>
    <name type="common">Rape pollen beetle</name>
    <name type="synonym">Meligethes aeneus</name>
    <dbReference type="NCBI Taxonomy" id="1431903"/>
    <lineage>
        <taxon>Eukaryota</taxon>
        <taxon>Metazoa</taxon>
        <taxon>Ecdysozoa</taxon>
        <taxon>Arthropoda</taxon>
        <taxon>Hexapoda</taxon>
        <taxon>Insecta</taxon>
        <taxon>Pterygota</taxon>
        <taxon>Neoptera</taxon>
        <taxon>Endopterygota</taxon>
        <taxon>Coleoptera</taxon>
        <taxon>Polyphaga</taxon>
        <taxon>Cucujiformia</taxon>
        <taxon>Nitidulidae</taxon>
        <taxon>Meligethinae</taxon>
        <taxon>Brassicogethes</taxon>
    </lineage>
</organism>
<dbReference type="PROSITE" id="PS00332">
    <property type="entry name" value="SOD_CU_ZN_2"/>
    <property type="match status" value="1"/>
</dbReference>
<keyword evidence="12" id="KW-1185">Reference proteome</keyword>
<keyword evidence="2 8" id="KW-0479">Metal-binding</keyword>
<evidence type="ECO:0000256" key="5">
    <source>
        <dbReference type="ARBA" id="ARBA00023002"/>
    </source>
</evidence>